<dbReference type="Proteomes" id="UP000829196">
    <property type="component" value="Unassembled WGS sequence"/>
</dbReference>
<dbReference type="Pfam" id="PF10294">
    <property type="entry name" value="Methyltransf_16"/>
    <property type="match status" value="1"/>
</dbReference>
<sequence>MATEEDDEINTNILFILQEGLDTHQEEEQQKQSHIGDASISPPPPLDHRHHLNSINAMIVTRQLPSQGLSFQLWPAAFSFLSLLDRDPSPLLLPSSSSSLRILELGSGTGLVGIAAAAILGAHVTLTDLPHVLPNLHFNAIANAEVVAARGGSLAVRQLRWGVVEDIVEMESAPVFDAIIASDVVYYDYLIEPLLETIRFFVKGEVGFLMAHLRRWKKRDAVFFRRAKKFFDVLMVHTDPPVTGSRTGVTIYRFTARRRSLEAS</sequence>
<dbReference type="InterPro" id="IPR029063">
    <property type="entry name" value="SAM-dependent_MTases_sf"/>
</dbReference>
<organism evidence="2 3">
    <name type="scientific">Dendrobium nobile</name>
    <name type="common">Orchid</name>
    <dbReference type="NCBI Taxonomy" id="94219"/>
    <lineage>
        <taxon>Eukaryota</taxon>
        <taxon>Viridiplantae</taxon>
        <taxon>Streptophyta</taxon>
        <taxon>Embryophyta</taxon>
        <taxon>Tracheophyta</taxon>
        <taxon>Spermatophyta</taxon>
        <taxon>Magnoliopsida</taxon>
        <taxon>Liliopsida</taxon>
        <taxon>Asparagales</taxon>
        <taxon>Orchidaceae</taxon>
        <taxon>Epidendroideae</taxon>
        <taxon>Malaxideae</taxon>
        <taxon>Dendrobiinae</taxon>
        <taxon>Dendrobium</taxon>
    </lineage>
</organism>
<dbReference type="EMBL" id="JAGYWB010000012">
    <property type="protein sequence ID" value="KAI0501423.1"/>
    <property type="molecule type" value="Genomic_DNA"/>
</dbReference>
<dbReference type="InterPro" id="IPR019410">
    <property type="entry name" value="Methyltransf_16"/>
</dbReference>
<dbReference type="OrthoDB" id="413520at2759"/>
<evidence type="ECO:0000313" key="3">
    <source>
        <dbReference type="Proteomes" id="UP000829196"/>
    </source>
</evidence>
<proteinExistence type="predicted"/>
<gene>
    <name evidence="2" type="ORF">KFK09_016368</name>
</gene>
<protein>
    <submittedName>
        <fullName evidence="2">Uncharacterized protein</fullName>
    </submittedName>
</protein>
<feature type="region of interest" description="Disordered" evidence="1">
    <location>
        <begin position="23"/>
        <end position="47"/>
    </location>
</feature>
<evidence type="ECO:0000313" key="2">
    <source>
        <dbReference type="EMBL" id="KAI0501423.1"/>
    </source>
</evidence>
<dbReference type="Gene3D" id="3.40.50.150">
    <property type="entry name" value="Vaccinia Virus protein VP39"/>
    <property type="match status" value="1"/>
</dbReference>
<evidence type="ECO:0000256" key="1">
    <source>
        <dbReference type="SAM" id="MobiDB-lite"/>
    </source>
</evidence>
<keyword evidence="3" id="KW-1185">Reference proteome</keyword>
<dbReference type="SMR" id="A0A8T3AY25"/>
<dbReference type="SUPFAM" id="SSF53335">
    <property type="entry name" value="S-adenosyl-L-methionine-dependent methyltransferases"/>
    <property type="match status" value="1"/>
</dbReference>
<dbReference type="PANTHER" id="PTHR14614:SF132">
    <property type="entry name" value="PROTEIN-LYSINE METHYLTRANSFERASE C42C1.13"/>
    <property type="match status" value="1"/>
</dbReference>
<name>A0A8T3AY25_DENNO</name>
<reference evidence="2" key="1">
    <citation type="journal article" date="2022" name="Front. Genet.">
        <title>Chromosome-Scale Assembly of the Dendrobium nobile Genome Provides Insights Into the Molecular Mechanism of the Biosynthesis of the Medicinal Active Ingredient of Dendrobium.</title>
        <authorList>
            <person name="Xu Q."/>
            <person name="Niu S.-C."/>
            <person name="Li K.-L."/>
            <person name="Zheng P.-J."/>
            <person name="Zhang X.-J."/>
            <person name="Jia Y."/>
            <person name="Liu Y."/>
            <person name="Niu Y.-X."/>
            <person name="Yu L.-H."/>
            <person name="Chen D.-F."/>
            <person name="Zhang G.-Q."/>
        </authorList>
    </citation>
    <scope>NUCLEOTIDE SEQUENCE</scope>
    <source>
        <tissue evidence="2">Leaf</tissue>
    </source>
</reference>
<comment type="caution">
    <text evidence="2">The sequence shown here is derived from an EMBL/GenBank/DDBJ whole genome shotgun (WGS) entry which is preliminary data.</text>
</comment>
<dbReference type="AlphaFoldDB" id="A0A8T3AY25"/>
<accession>A0A8T3AY25</accession>
<dbReference type="PANTHER" id="PTHR14614">
    <property type="entry name" value="HEPATOCELLULAR CARCINOMA-ASSOCIATED ANTIGEN"/>
    <property type="match status" value="1"/>
</dbReference>